<sequence>MTTVDLPAPALTAKDFSSDQEVRWCPGCGDYAVLKAVQSFLPDLGLRRENIVFVSGIGCSSRFPYYLDTYGMHSIHGRAPSIATGIATAREDLNVWVVTGDGDALSIGGNHLIHALRRNVNMTILLFNNRIYGLTKGQYSPTSETGKVTKSTPVGSIDHPFNPVSLALGAEASFVARTIDSDRKHLTAVLAAAAAHRGTSLVEIYQNCPIFNDGAFEGLKGPDAADQLLRLEPGLEVTVDGQTWTHDPTEANPTRQFAISRLDGDPDSPVPVGIFRQVDRPTYDDQARAQVADALAAAGPGDLQALLDSGDTWSVAEERA</sequence>
<dbReference type="STRING" id="2045.KR76_22415"/>
<protein>
    <submittedName>
        <fullName evidence="3">2-oxoglutarate oxidoreductase, beta subunit</fullName>
        <ecNumber evidence="3">1.2.7.3</ecNumber>
    </submittedName>
</protein>
<dbReference type="eggNOG" id="COG1013">
    <property type="taxonomic scope" value="Bacteria"/>
</dbReference>
<evidence type="ECO:0000313" key="4">
    <source>
        <dbReference type="Proteomes" id="UP000030300"/>
    </source>
</evidence>
<dbReference type="Gene3D" id="3.40.50.970">
    <property type="match status" value="1"/>
</dbReference>
<dbReference type="EMBL" id="CP009896">
    <property type="protein sequence ID" value="AIY18842.1"/>
    <property type="molecule type" value="Genomic_DNA"/>
</dbReference>
<dbReference type="HOGENOM" id="CLU_048564_1_0_11"/>
<dbReference type="OrthoDB" id="9775140at2"/>
<feature type="domain" description="Thiamine pyrophosphate enzyme TPP-binding" evidence="2">
    <location>
        <begin position="57"/>
        <end position="204"/>
    </location>
</feature>
<dbReference type="PANTHER" id="PTHR48084">
    <property type="entry name" value="2-OXOGLUTARATE OXIDOREDUCTASE SUBUNIT KORB-RELATED"/>
    <property type="match status" value="1"/>
</dbReference>
<dbReference type="InterPro" id="IPR011766">
    <property type="entry name" value="TPP_enzyme_TPP-bd"/>
</dbReference>
<dbReference type="KEGG" id="psim:KR76_22415"/>
<proteinExistence type="predicted"/>
<dbReference type="InterPro" id="IPR051457">
    <property type="entry name" value="2-oxoacid:Fd_oxidoreductase"/>
</dbReference>
<dbReference type="RefSeq" id="WP_038681481.1">
    <property type="nucleotide sequence ID" value="NZ_CP009896.1"/>
</dbReference>
<keyword evidence="4" id="KW-1185">Reference proteome</keyword>
<gene>
    <name evidence="3" type="ORF">KR76_22415</name>
</gene>
<dbReference type="InterPro" id="IPR029061">
    <property type="entry name" value="THDP-binding"/>
</dbReference>
<dbReference type="AlphaFoldDB" id="A0A0A1DQF1"/>
<name>A0A0A1DQF1_NOCSI</name>
<dbReference type="PANTHER" id="PTHR48084:SF4">
    <property type="entry name" value="2-OXOGLUTARATE OXIDOREDUCTASE SUBUNIT KORB"/>
    <property type="match status" value="1"/>
</dbReference>
<evidence type="ECO:0000313" key="3">
    <source>
        <dbReference type="EMBL" id="AIY18842.1"/>
    </source>
</evidence>
<dbReference type="GO" id="GO:0030976">
    <property type="term" value="F:thiamine pyrophosphate binding"/>
    <property type="evidence" value="ECO:0007669"/>
    <property type="project" value="InterPro"/>
</dbReference>
<accession>A0A0A1DQF1</accession>
<organism evidence="3 4">
    <name type="scientific">Nocardioides simplex</name>
    <name type="common">Arthrobacter simplex</name>
    <dbReference type="NCBI Taxonomy" id="2045"/>
    <lineage>
        <taxon>Bacteria</taxon>
        <taxon>Bacillati</taxon>
        <taxon>Actinomycetota</taxon>
        <taxon>Actinomycetes</taxon>
        <taxon>Propionibacteriales</taxon>
        <taxon>Nocardioidaceae</taxon>
        <taxon>Pimelobacter</taxon>
    </lineage>
</organism>
<dbReference type="EC" id="1.2.7.3" evidence="3"/>
<dbReference type="GO" id="GO:0000287">
    <property type="term" value="F:magnesium ion binding"/>
    <property type="evidence" value="ECO:0007669"/>
    <property type="project" value="UniProtKB-ARBA"/>
</dbReference>
<dbReference type="GeneID" id="96611536"/>
<dbReference type="Proteomes" id="UP000030300">
    <property type="component" value="Chromosome"/>
</dbReference>
<dbReference type="GO" id="GO:0045333">
    <property type="term" value="P:cellular respiration"/>
    <property type="evidence" value="ECO:0007669"/>
    <property type="project" value="UniProtKB-ARBA"/>
</dbReference>
<dbReference type="CDD" id="cd03375">
    <property type="entry name" value="TPP_OGFOR"/>
    <property type="match status" value="1"/>
</dbReference>
<reference evidence="3 4" key="1">
    <citation type="journal article" date="2015" name="Genome Announc.">
        <title>Complete Genome Sequence of Steroid-Transforming Nocardioides simplex VKM Ac-2033D.</title>
        <authorList>
            <person name="Shtratnikova V.Y."/>
            <person name="Schelkunov M.I."/>
            <person name="Pekov Y.A."/>
            <person name="Fokina V.V."/>
            <person name="Logacheva M.D."/>
            <person name="Sokolov S.L."/>
            <person name="Bragin E.Y."/>
            <person name="Ashapkin V.V."/>
            <person name="Donova M.V."/>
        </authorList>
    </citation>
    <scope>NUCLEOTIDE SEQUENCE [LARGE SCALE GENOMIC DNA]</scope>
    <source>
        <strain evidence="3 4">VKM Ac-2033D</strain>
    </source>
</reference>
<dbReference type="Pfam" id="PF02775">
    <property type="entry name" value="TPP_enzyme_C"/>
    <property type="match status" value="1"/>
</dbReference>
<dbReference type="SUPFAM" id="SSF52518">
    <property type="entry name" value="Thiamin diphosphate-binding fold (THDP-binding)"/>
    <property type="match status" value="1"/>
</dbReference>
<evidence type="ECO:0000259" key="2">
    <source>
        <dbReference type="Pfam" id="PF02775"/>
    </source>
</evidence>
<dbReference type="GO" id="GO:0047553">
    <property type="term" value="F:2-oxoglutarate synthase activity"/>
    <property type="evidence" value="ECO:0007669"/>
    <property type="project" value="UniProtKB-EC"/>
</dbReference>
<keyword evidence="1 3" id="KW-0560">Oxidoreductase</keyword>
<evidence type="ECO:0000256" key="1">
    <source>
        <dbReference type="ARBA" id="ARBA00023002"/>
    </source>
</evidence>